<proteinExistence type="predicted"/>
<dbReference type="InterPro" id="IPR012677">
    <property type="entry name" value="Nucleotide-bd_a/b_plait_sf"/>
</dbReference>
<dbReference type="SMART" id="SM00360">
    <property type="entry name" value="RRM"/>
    <property type="match status" value="1"/>
</dbReference>
<feature type="domain" description="RRM" evidence="14">
    <location>
        <begin position="1426"/>
        <end position="1502"/>
    </location>
</feature>
<evidence type="ECO:0000256" key="3">
    <source>
        <dbReference type="ARBA" id="ARBA00022884"/>
    </source>
</evidence>
<evidence type="ECO:0000256" key="10">
    <source>
        <dbReference type="ARBA" id="ARBA00071304"/>
    </source>
</evidence>
<evidence type="ECO:0000256" key="5">
    <source>
        <dbReference type="ARBA" id="ARBA00023159"/>
    </source>
</evidence>
<keyword evidence="3 12" id="KW-0694">RNA-binding</keyword>
<feature type="region of interest" description="Disordered" evidence="13">
    <location>
        <begin position="188"/>
        <end position="250"/>
    </location>
</feature>
<evidence type="ECO:0000256" key="8">
    <source>
        <dbReference type="ARBA" id="ARBA00058682"/>
    </source>
</evidence>
<evidence type="ECO:0000256" key="6">
    <source>
        <dbReference type="ARBA" id="ARBA00023163"/>
    </source>
</evidence>
<feature type="compositionally biased region" description="Basic residues" evidence="13">
    <location>
        <begin position="1313"/>
        <end position="1327"/>
    </location>
</feature>
<reference evidence="15" key="2">
    <citation type="submission" date="2025-08" db="UniProtKB">
        <authorList>
            <consortium name="Ensembl"/>
        </authorList>
    </citation>
    <scope>IDENTIFICATION</scope>
</reference>
<dbReference type="InterPro" id="IPR035979">
    <property type="entry name" value="RBD_domain_sf"/>
</dbReference>
<dbReference type="STRING" id="29139.ENSVURP00010002338"/>
<keyword evidence="6" id="KW-0804">Transcription</keyword>
<keyword evidence="2" id="KW-0597">Phosphoprotein</keyword>
<gene>
    <name evidence="15" type="primary">PPRC1</name>
</gene>
<dbReference type="PROSITE" id="PS50102">
    <property type="entry name" value="RRM"/>
    <property type="match status" value="1"/>
</dbReference>
<dbReference type="GO" id="GO:0005634">
    <property type="term" value="C:nucleus"/>
    <property type="evidence" value="ECO:0007669"/>
    <property type="project" value="UniProtKB-SubCell"/>
</dbReference>
<evidence type="ECO:0000256" key="12">
    <source>
        <dbReference type="PROSITE-ProRule" id="PRU00176"/>
    </source>
</evidence>
<dbReference type="InterPro" id="IPR000504">
    <property type="entry name" value="RRM_dom"/>
</dbReference>
<comment type="subunit">
    <text evidence="9">Interacts with CREB1 and NRF1.</text>
</comment>
<dbReference type="GO" id="GO:0045944">
    <property type="term" value="P:positive regulation of transcription by RNA polymerase II"/>
    <property type="evidence" value="ECO:0007669"/>
    <property type="project" value="TreeGrafter"/>
</dbReference>
<comment type="function">
    <text evidence="8">Acts as a coactivator during transcriptional activation of nuclear genes related to mitochondrial biogenesis and cell growth. Involved in the transcription coactivation of CREB and NRF1 target genes.</text>
</comment>
<evidence type="ECO:0000256" key="11">
    <source>
        <dbReference type="ARBA" id="ARBA00079467"/>
    </source>
</evidence>
<evidence type="ECO:0000313" key="15">
    <source>
        <dbReference type="Ensembl" id="ENSVURP00010002338.1"/>
    </source>
</evidence>
<dbReference type="FunFam" id="3.30.70.330:FF:000199">
    <property type="entry name" value="Putative peroxisome proliferator-activated receptor gamma coactivator-related protein 1"/>
    <property type="match status" value="1"/>
</dbReference>
<dbReference type="GO" id="GO:0003723">
    <property type="term" value="F:RNA binding"/>
    <property type="evidence" value="ECO:0007669"/>
    <property type="project" value="UniProtKB-UniRule"/>
</dbReference>
<dbReference type="GeneTree" id="ENSGT00950000183137"/>
<feature type="region of interest" description="Disordered" evidence="13">
    <location>
        <begin position="896"/>
        <end position="985"/>
    </location>
</feature>
<feature type="compositionally biased region" description="Low complexity" evidence="13">
    <location>
        <begin position="1347"/>
        <end position="1389"/>
    </location>
</feature>
<feature type="compositionally biased region" description="Polar residues" evidence="13">
    <location>
        <begin position="870"/>
        <end position="880"/>
    </location>
</feature>
<feature type="compositionally biased region" description="Low complexity" evidence="13">
    <location>
        <begin position="456"/>
        <end position="483"/>
    </location>
</feature>
<keyword evidence="16" id="KW-1185">Reference proteome</keyword>
<feature type="region of interest" description="Disordered" evidence="13">
    <location>
        <begin position="845"/>
        <end position="881"/>
    </location>
</feature>
<dbReference type="PANTHER" id="PTHR15528">
    <property type="entry name" value="PEROXISOME PROLIFERATOR ACTIVATED RECEPTOR GAMMA COACTIVATOR 1 PGC-1 -RELATED"/>
    <property type="match status" value="1"/>
</dbReference>
<comment type="subcellular location">
    <subcellularLocation>
        <location evidence="1">Nucleus</location>
    </subcellularLocation>
</comment>
<keyword evidence="4" id="KW-0805">Transcription regulation</keyword>
<evidence type="ECO:0000313" key="16">
    <source>
        <dbReference type="Proteomes" id="UP000314987"/>
    </source>
</evidence>
<feature type="compositionally biased region" description="Basic residues" evidence="13">
    <location>
        <begin position="425"/>
        <end position="434"/>
    </location>
</feature>
<feature type="compositionally biased region" description="Pro residues" evidence="13">
    <location>
        <begin position="845"/>
        <end position="869"/>
    </location>
</feature>
<reference evidence="15" key="3">
    <citation type="submission" date="2025-09" db="UniProtKB">
        <authorList>
            <consortium name="Ensembl"/>
        </authorList>
    </citation>
    <scope>IDENTIFICATION</scope>
</reference>
<evidence type="ECO:0000256" key="7">
    <source>
        <dbReference type="ARBA" id="ARBA00023242"/>
    </source>
</evidence>
<sequence>MRSGKRGCCSRSPAPPGAAESPKGRQQVLLEEEEEEEAGFFSLAQHDLFDLDGGDEAGDEEEMFLQDQSLLETVQSYMDASIISIIEDLSDVGESKVTSDDQNEVSLLTALTEILDNADSENPSPFDTIPDSELLVSPRESTSLHKLLGFSRSSPESDVDDQWGPKTHTMTPTIGRVEMCLSDPSWDLPPTPFLETSSPKIPGWKTPRSRPRWGQLSPLQRSDGEEEEDASLGRDRVATMGPSLDNTEDFPMHLACPEEEEEEEAAPVGEESISSLSELVRAMHPYCLPSLTVCLDSSGDEHEEQTKELMLAEGGMVLEILGQGSMAGEALEIPVVLRHLPPGQNMGELETDLTQQLLESDLEAETPMCGEQSFQKERTVPGNTEGGKEKELTCTVLPGDEVMPTSVDGPKGPFTDVSSDTQKSQRGHRSRRKKNEVLLVPDQDGDRTYIRKLRSSSRSQSTPDSQSSEQPLEGVSRGVQSSGGRRKPRARVTEPKEMLSLGEPDSAEPDCASLSPIEQSDLAKGEPATLCSSSGETSLASGNCDQSQIPEPSLEVTSPQSEGVSSSPKTECSANTGAQEAKPRPLSLSEYWQRRQQRQADEQVPEPQTPAGKWPSIPETPTELAEIPCLIVPSKTAEQHGLEVPLRPTAPGMARQRTAQQPGPKPPAGSVSSSLASPETDLPLPVKHTSLVRQSVHPTMPIPPAVPPTVSLPLKIPMPPALPPTMPPPPGGPGMPSMVPLSSSGQTMPDLLLPTLPPPCLPRPPDSYTQFAPVPSWPCYPSVPPSVNYPCLPPPVPGTSNAFPLPSTPAVPWALPPAPVTAYGSDHSYGPMGWGPGPQPPYWPAVPPTPLPPPPPPPPPVAQSIPPPTQATDSFSTGTCGSIPASSAVSVVPSPTLVPTSQEAPQIAPSRAEVKQGPASQQPLKSLSPRPKPRVATPESPGARQKGVPPEEPLLEKGQPMSEGSAPRNTQPEVKESGHSESLLVPVDATVSVPKQCRVAKMPSVHPSRLRRLNILPSTHSQGSKDVVQAFISEIGIEASDLSSLLEQFEKSEVKKECIPVGPADTLAIGNSGVDNSQEKRPLDRLQAPELANVAGLTPPATPPHQLWKPLAAVSLLAKPGSPDSPTQDRVQKPVGNMEAKRAAAARLRGRVPGPSPVHVGSGDHDYCILSPTVASGPELGSRWNVKRHQDITIKPILSLGPSAALPACPATCQKQQLDHRTSEELEAAPPAPASTPAQQPSVLLSPEASPGRNDDTRTPPGPLVKQPVHCYQKAIASSSPPGHGWRGRSSRSCSNGASEASSSSSSSSSSRSRSRSHSHSPSRSRSRSISPPPKRWRRYRSRCSRSTRSSSRSSCDSWGPSRRRSSSSSSSSSPSSSSSSSQSRSRSPSPRRRSNRRRRYDYYDSQDHYQRQKILQKERAIEERRVVFIGKIPGCMTRSELKHRFSVFGEIEECTIHFRFEGDNYGFVTYRYAEEAFAAIESGHKLRRAGEQPFDLCFGGRRQFCKRNYADLDSNWEEFDPAPVKSKFDSVDFDTLLKQAQKNLRR</sequence>
<dbReference type="Proteomes" id="UP000314987">
    <property type="component" value="Unassembled WGS sequence"/>
</dbReference>
<keyword evidence="7" id="KW-0539">Nucleus</keyword>
<evidence type="ECO:0000256" key="13">
    <source>
        <dbReference type="SAM" id="MobiDB-lite"/>
    </source>
</evidence>
<feature type="region of interest" description="Disordered" evidence="13">
    <location>
        <begin position="1"/>
        <end position="36"/>
    </location>
</feature>
<organism evidence="15 16">
    <name type="scientific">Vombatus ursinus</name>
    <name type="common">Common wombat</name>
    <dbReference type="NCBI Taxonomy" id="29139"/>
    <lineage>
        <taxon>Eukaryota</taxon>
        <taxon>Metazoa</taxon>
        <taxon>Chordata</taxon>
        <taxon>Craniata</taxon>
        <taxon>Vertebrata</taxon>
        <taxon>Euteleostomi</taxon>
        <taxon>Mammalia</taxon>
        <taxon>Metatheria</taxon>
        <taxon>Diprotodontia</taxon>
        <taxon>Vombatidae</taxon>
        <taxon>Vombatus</taxon>
    </lineage>
</organism>
<dbReference type="PANTHER" id="PTHR15528:SF5">
    <property type="entry name" value="PEROXISOME PROLIFERATOR-ACTIVATED RECEPTOR GAMMA COACTIVATOR-RELATED PROTEIN 1"/>
    <property type="match status" value="1"/>
</dbReference>
<dbReference type="SUPFAM" id="SSF54928">
    <property type="entry name" value="RNA-binding domain, RBD"/>
    <property type="match status" value="1"/>
</dbReference>
<dbReference type="GO" id="GO:0003712">
    <property type="term" value="F:transcription coregulator activity"/>
    <property type="evidence" value="ECO:0007669"/>
    <property type="project" value="InterPro"/>
</dbReference>
<evidence type="ECO:0000256" key="1">
    <source>
        <dbReference type="ARBA" id="ARBA00004123"/>
    </source>
</evidence>
<keyword evidence="5" id="KW-0010">Activator</keyword>
<dbReference type="InterPro" id="IPR034605">
    <property type="entry name" value="PGC-1"/>
</dbReference>
<protein>
    <recommendedName>
        <fullName evidence="10">Peroxisome proliferator-activated receptor gamma coactivator-related protein 1</fullName>
    </recommendedName>
    <alternativeName>
        <fullName evidence="11">PGC-1-related coactivator</fullName>
    </alternativeName>
</protein>
<dbReference type="Gene3D" id="3.30.70.330">
    <property type="match status" value="1"/>
</dbReference>
<feature type="compositionally biased region" description="Basic residues" evidence="13">
    <location>
        <begin position="1390"/>
        <end position="1400"/>
    </location>
</feature>
<dbReference type="InterPro" id="IPR034834">
    <property type="entry name" value="PRC_RRM"/>
</dbReference>
<dbReference type="Pfam" id="PF00076">
    <property type="entry name" value="RRM_1"/>
    <property type="match status" value="1"/>
</dbReference>
<feature type="compositionally biased region" description="Polar residues" evidence="13">
    <location>
        <begin position="530"/>
        <end position="578"/>
    </location>
</feature>
<feature type="region of interest" description="Disordered" evidence="13">
    <location>
        <begin position="370"/>
        <end position="684"/>
    </location>
</feature>
<evidence type="ECO:0000256" key="2">
    <source>
        <dbReference type="ARBA" id="ARBA00022553"/>
    </source>
</evidence>
<feature type="compositionally biased region" description="Low complexity" evidence="13">
    <location>
        <begin position="1291"/>
        <end position="1312"/>
    </location>
</feature>
<reference evidence="16" key="1">
    <citation type="submission" date="2018-12" db="EMBL/GenBank/DDBJ databases">
        <authorList>
            <person name="Yazar S."/>
        </authorList>
    </citation>
    <scope>NUCLEOTIDE SEQUENCE [LARGE SCALE GENOMIC DNA]</scope>
</reference>
<feature type="region of interest" description="Disordered" evidence="13">
    <location>
        <begin position="1215"/>
        <end position="1408"/>
    </location>
</feature>
<dbReference type="OMA" id="WHRAREQ"/>
<evidence type="ECO:0000256" key="4">
    <source>
        <dbReference type="ARBA" id="ARBA00023015"/>
    </source>
</evidence>
<evidence type="ECO:0000256" key="9">
    <source>
        <dbReference type="ARBA" id="ARBA00063598"/>
    </source>
</evidence>
<feature type="compositionally biased region" description="Basic residues" evidence="13">
    <location>
        <begin position="1335"/>
        <end position="1346"/>
    </location>
</feature>
<dbReference type="CDD" id="cd12624">
    <property type="entry name" value="RRM_PRC"/>
    <property type="match status" value="1"/>
</dbReference>
<evidence type="ECO:0000259" key="14">
    <source>
        <dbReference type="PROSITE" id="PS50102"/>
    </source>
</evidence>
<accession>A0A4X2JRZ7</accession>
<dbReference type="Ensembl" id="ENSVURT00010002666.1">
    <property type="protein sequence ID" value="ENSVURP00010002338.1"/>
    <property type="gene ID" value="ENSVURG00010001928.1"/>
</dbReference>
<name>A0A4X2JRZ7_VOMUR</name>